<evidence type="ECO:0000313" key="4">
    <source>
        <dbReference type="EMBL" id="CAF3824495.1"/>
    </source>
</evidence>
<feature type="region of interest" description="Disordered" evidence="1">
    <location>
        <begin position="260"/>
        <end position="280"/>
    </location>
</feature>
<dbReference type="Proteomes" id="UP000663829">
    <property type="component" value="Unassembled WGS sequence"/>
</dbReference>
<dbReference type="SMART" id="SM00456">
    <property type="entry name" value="WW"/>
    <property type="match status" value="2"/>
</dbReference>
<dbReference type="EMBL" id="CAJOBC010004348">
    <property type="protein sequence ID" value="CAF3824495.1"/>
    <property type="molecule type" value="Genomic_DNA"/>
</dbReference>
<dbReference type="PANTHER" id="PTHR45876:SF8">
    <property type="entry name" value="FI04035P"/>
    <property type="match status" value="1"/>
</dbReference>
<dbReference type="GO" id="GO:0005737">
    <property type="term" value="C:cytoplasm"/>
    <property type="evidence" value="ECO:0007669"/>
    <property type="project" value="TreeGrafter"/>
</dbReference>
<dbReference type="PROSITE" id="PS50020">
    <property type="entry name" value="WW_DOMAIN_2"/>
    <property type="match status" value="1"/>
</dbReference>
<evidence type="ECO:0000259" key="2">
    <source>
        <dbReference type="PROSITE" id="PS50020"/>
    </source>
</evidence>
<dbReference type="Proteomes" id="UP000681722">
    <property type="component" value="Unassembled WGS sequence"/>
</dbReference>
<dbReference type="GO" id="GO:0005096">
    <property type="term" value="F:GTPase activator activity"/>
    <property type="evidence" value="ECO:0007669"/>
    <property type="project" value="TreeGrafter"/>
</dbReference>
<dbReference type="OrthoDB" id="437889at2759"/>
<proteinExistence type="predicted"/>
<dbReference type="InterPro" id="IPR036020">
    <property type="entry name" value="WW_dom_sf"/>
</dbReference>
<sequence>MCERLEWVEIIEPKSKDRMYANLITGECVWQPPPSAKIKLQNHTQWWELYDNSTKRHYYYNATTQRTIWNRPPNADIIPLAKLQMLKENTEPKEVDGQNSISSLANNPTMSPASSISHTLFHQQQQGGGLITNTSNVSKGKQISLQPLDVVNNCGIISNNISKTTPTTNISTPPLQSITQRSVRRTATILQSLSPTNAIPPQIGNSRRTFAHNDQYPKPSSSATNSTNSPTSSLSSTSSFFRRTIQNDTSQQQRANLAVLDKSASTSSATSSSSSSAIKSIEDSNKTLQTKLNEKATYDNLIHSNNINIASLPTNFESKSSRHDRTVQNTIVTRGVNEQQQQQQTDNCYEKSGYDNYPIIIGKLDLSHKNNNSTIMNQSVNEQSIIPMDAGNETTLNTKRLQSINFKQESVLKSPPGGLLGDITVTSYNPCVMYENSTKKTQQRSSVKYSKDHASTLCNVNAASCSPLNEFLFETSTTCQQSPILRHISSPSLQMSTCLLHNHSPSHHLQIQKNNNNINHGTLNSASSTLNSKHSTCSSSNTNYSDSPTTPFPQSPMSFSRLAYGRSRIRKKQPRTNPNYVNVEIKSNDGSLRSTYIKIHNSENSSSSASPSSNSATVKSITTTAGQTTTTNSAHFHSQPFLNSKENNDLTHIVMSPEHHPFYQSNDTISKGSCCPLYPLQTPTTTALTLSSSSSSSTTQNDESKIRSDEMIITQNS</sequence>
<accession>A0A814KPV4</accession>
<keyword evidence="5" id="KW-1185">Reference proteome</keyword>
<reference evidence="3" key="1">
    <citation type="submission" date="2021-02" db="EMBL/GenBank/DDBJ databases">
        <authorList>
            <person name="Nowell W R."/>
        </authorList>
    </citation>
    <scope>NUCLEOTIDE SEQUENCE</scope>
</reference>
<name>A0A814KPV4_9BILA</name>
<dbReference type="AlphaFoldDB" id="A0A814KPV4"/>
<evidence type="ECO:0000313" key="3">
    <source>
        <dbReference type="EMBL" id="CAF1055395.1"/>
    </source>
</evidence>
<feature type="region of interest" description="Disordered" evidence="1">
    <location>
        <begin position="687"/>
        <end position="717"/>
    </location>
</feature>
<dbReference type="Gene3D" id="2.20.70.10">
    <property type="match status" value="1"/>
</dbReference>
<dbReference type="SUPFAM" id="SSF51045">
    <property type="entry name" value="WW domain"/>
    <property type="match status" value="1"/>
</dbReference>
<comment type="caution">
    <text evidence="3">The sequence shown here is derived from an EMBL/GenBank/DDBJ whole genome shotgun (WGS) entry which is preliminary data.</text>
</comment>
<dbReference type="EMBL" id="CAJNOQ010004348">
    <property type="protein sequence ID" value="CAF1055395.1"/>
    <property type="molecule type" value="Genomic_DNA"/>
</dbReference>
<dbReference type="FunFam" id="2.20.70.10:FF:000022">
    <property type="entry name" value="Rho GTPase activating protein 39"/>
    <property type="match status" value="1"/>
</dbReference>
<evidence type="ECO:0000256" key="1">
    <source>
        <dbReference type="SAM" id="MobiDB-lite"/>
    </source>
</evidence>
<dbReference type="InterPro" id="IPR001202">
    <property type="entry name" value="WW_dom"/>
</dbReference>
<feature type="compositionally biased region" description="Low complexity" evidence="1">
    <location>
        <begin position="219"/>
        <end position="239"/>
    </location>
</feature>
<feature type="region of interest" description="Disordered" evidence="1">
    <location>
        <begin position="106"/>
        <end position="135"/>
    </location>
</feature>
<feature type="region of interest" description="Disordered" evidence="1">
    <location>
        <begin position="190"/>
        <end position="239"/>
    </location>
</feature>
<gene>
    <name evidence="3" type="ORF">GPM918_LOCUS16503</name>
    <name evidence="4" type="ORF">SRO942_LOCUS16503</name>
</gene>
<organism evidence="3 5">
    <name type="scientific">Didymodactylos carnosus</name>
    <dbReference type="NCBI Taxonomy" id="1234261"/>
    <lineage>
        <taxon>Eukaryota</taxon>
        <taxon>Metazoa</taxon>
        <taxon>Spiralia</taxon>
        <taxon>Gnathifera</taxon>
        <taxon>Rotifera</taxon>
        <taxon>Eurotatoria</taxon>
        <taxon>Bdelloidea</taxon>
        <taxon>Philodinida</taxon>
        <taxon>Philodinidae</taxon>
        <taxon>Didymodactylos</taxon>
    </lineage>
</organism>
<dbReference type="PANTHER" id="PTHR45876">
    <property type="entry name" value="FI04035P"/>
    <property type="match status" value="1"/>
</dbReference>
<protein>
    <recommendedName>
        <fullName evidence="2">WW domain-containing protein</fullName>
    </recommendedName>
</protein>
<dbReference type="CDD" id="cd00201">
    <property type="entry name" value="WW"/>
    <property type="match status" value="1"/>
</dbReference>
<feature type="region of interest" description="Disordered" evidence="1">
    <location>
        <begin position="601"/>
        <end position="620"/>
    </location>
</feature>
<feature type="compositionally biased region" description="Polar residues" evidence="1">
    <location>
        <begin position="513"/>
        <end position="549"/>
    </location>
</feature>
<evidence type="ECO:0000313" key="5">
    <source>
        <dbReference type="Proteomes" id="UP000663829"/>
    </source>
</evidence>
<feature type="compositionally biased region" description="Low complexity" evidence="1">
    <location>
        <begin position="262"/>
        <end position="279"/>
    </location>
</feature>
<feature type="compositionally biased region" description="Low complexity" evidence="1">
    <location>
        <begin position="687"/>
        <end position="699"/>
    </location>
</feature>
<feature type="domain" description="WW" evidence="2">
    <location>
        <begin position="47"/>
        <end position="74"/>
    </location>
</feature>
<feature type="compositionally biased region" description="Low complexity" evidence="1">
    <location>
        <begin position="602"/>
        <end position="615"/>
    </location>
</feature>
<feature type="compositionally biased region" description="Polar residues" evidence="1">
    <location>
        <begin position="190"/>
        <end position="208"/>
    </location>
</feature>
<feature type="non-terminal residue" evidence="3">
    <location>
        <position position="1"/>
    </location>
</feature>
<feature type="region of interest" description="Disordered" evidence="1">
    <location>
        <begin position="513"/>
        <end position="558"/>
    </location>
</feature>